<accession>A0A1W6ZL76</accession>
<evidence type="ECO:0000313" key="3">
    <source>
        <dbReference type="EMBL" id="ARP98109.1"/>
    </source>
</evidence>
<dbReference type="KEGG" id="psin:CAK95_02680"/>
<dbReference type="EMBL" id="CP021112">
    <property type="protein sequence ID" value="ARP98109.1"/>
    <property type="molecule type" value="Genomic_DNA"/>
</dbReference>
<proteinExistence type="predicted"/>
<keyword evidence="4" id="KW-1185">Reference proteome</keyword>
<dbReference type="Pfam" id="PF25169">
    <property type="entry name" value="DUF7830"/>
    <property type="match status" value="1"/>
</dbReference>
<dbReference type="RefSeq" id="WP_086086424.1">
    <property type="nucleotide sequence ID" value="NZ_CP021112.1"/>
</dbReference>
<dbReference type="OrthoDB" id="1302950at2"/>
<dbReference type="Pfam" id="PF19500">
    <property type="entry name" value="DUF6035"/>
    <property type="match status" value="1"/>
</dbReference>
<feature type="domain" description="DUF6035" evidence="1">
    <location>
        <begin position="113"/>
        <end position="291"/>
    </location>
</feature>
<protein>
    <submittedName>
        <fullName evidence="3">Uncharacterized protein</fullName>
    </submittedName>
</protein>
<dbReference type="Proteomes" id="UP000194137">
    <property type="component" value="Chromosome"/>
</dbReference>
<dbReference type="STRING" id="1235591.CAK95_02680"/>
<dbReference type="InterPro" id="IPR057152">
    <property type="entry name" value="DUF7830"/>
</dbReference>
<organism evidence="3 4">
    <name type="scientific">Pseudorhodoplanes sinuspersici</name>
    <dbReference type="NCBI Taxonomy" id="1235591"/>
    <lineage>
        <taxon>Bacteria</taxon>
        <taxon>Pseudomonadati</taxon>
        <taxon>Pseudomonadota</taxon>
        <taxon>Alphaproteobacteria</taxon>
        <taxon>Hyphomicrobiales</taxon>
        <taxon>Pseudorhodoplanes</taxon>
    </lineage>
</organism>
<evidence type="ECO:0000259" key="2">
    <source>
        <dbReference type="Pfam" id="PF25169"/>
    </source>
</evidence>
<reference evidence="3 4" key="1">
    <citation type="submission" date="2017-05" db="EMBL/GenBank/DDBJ databases">
        <title>Full genome sequence of Pseudorhodoplanes sinuspersici.</title>
        <authorList>
            <person name="Dastgheib S.M.M."/>
            <person name="Shavandi M."/>
            <person name="Tirandaz H."/>
        </authorList>
    </citation>
    <scope>NUCLEOTIDE SEQUENCE [LARGE SCALE GENOMIC DNA]</scope>
    <source>
        <strain evidence="3 4">RIPI110</strain>
    </source>
</reference>
<sequence length="471" mass="53812">MAADRNTTIDPQAAASPVENPEIVEIIDLVNGLVIDVKTFIASHRYGDFIAKRVRIRESLKTQNPLFACALCCASVYAVASPEKRFFFRHSVEDGSCPAQTRHGLSQSDILARKYHGLRESEAHKKIKRLIERSLAADPSFAPESIQQETRWRASSDPKSWRQPDVQATRGDQRFAFEVQLSTTFLGVVVERRLFYRDEGATLVWILGRFEPDYRRLTVDDLLFSHNSNILVVDNETTKLSEDTSCFHVRCFYRKPVRDGLGIRDQWEEKLIRFSELTIEVPQQRAYYFDYDSEVQHLLERDDAALRDEVFTCWQSVEPHFDGRPESLARWQAVKARLAARGIELPDTPSSDSSFRAMLHGLLSAARGAPVGWQFSTLIEVAHHVAQGYPEHLLSFGYALKLSGHDALVESQDATGKWKRRRERVREQMKAGDLAVRPDERWLPALCFLFPEIGARVKSYLMRENTNAAVE</sequence>
<feature type="domain" description="DUF7830" evidence="2">
    <location>
        <begin position="33"/>
        <end position="102"/>
    </location>
</feature>
<dbReference type="AlphaFoldDB" id="A0A1W6ZL76"/>
<gene>
    <name evidence="3" type="ORF">CAK95_02680</name>
</gene>
<evidence type="ECO:0000259" key="1">
    <source>
        <dbReference type="Pfam" id="PF19500"/>
    </source>
</evidence>
<evidence type="ECO:0000313" key="4">
    <source>
        <dbReference type="Proteomes" id="UP000194137"/>
    </source>
</evidence>
<dbReference type="InterPro" id="IPR046099">
    <property type="entry name" value="DUF6035"/>
</dbReference>
<name>A0A1W6ZL76_9HYPH</name>